<protein>
    <recommendedName>
        <fullName evidence="2">J domain-containing protein</fullName>
    </recommendedName>
</protein>
<evidence type="ECO:0000313" key="3">
    <source>
        <dbReference type="EMBL" id="CAE4640891.1"/>
    </source>
</evidence>
<dbReference type="PANTHER" id="PTHR15606">
    <property type="entry name" value="DNAJ HOMOLOG SUBFAMILY C MEMBER 8/LIPOPOLYSACCHARIDE SPECIFIC RESPONSE-7-RELATED"/>
    <property type="match status" value="1"/>
</dbReference>
<feature type="compositionally biased region" description="Basic and acidic residues" evidence="1">
    <location>
        <begin position="245"/>
        <end position="271"/>
    </location>
</feature>
<name>A0A7S4SBZ5_9DINO</name>
<dbReference type="PRINTS" id="PR00625">
    <property type="entry name" value="JDOMAIN"/>
</dbReference>
<feature type="region of interest" description="Disordered" evidence="1">
    <location>
        <begin position="187"/>
        <end position="211"/>
    </location>
</feature>
<evidence type="ECO:0000256" key="1">
    <source>
        <dbReference type="SAM" id="MobiDB-lite"/>
    </source>
</evidence>
<reference evidence="3" key="1">
    <citation type="submission" date="2021-01" db="EMBL/GenBank/DDBJ databases">
        <authorList>
            <person name="Corre E."/>
            <person name="Pelletier E."/>
            <person name="Niang G."/>
            <person name="Scheremetjew M."/>
            <person name="Finn R."/>
            <person name="Kale V."/>
            <person name="Holt S."/>
            <person name="Cochrane G."/>
            <person name="Meng A."/>
            <person name="Brown T."/>
            <person name="Cohen L."/>
        </authorList>
    </citation>
    <scope>NUCLEOTIDE SEQUENCE</scope>
    <source>
        <strain evidence="3">CCMP3105</strain>
    </source>
</reference>
<dbReference type="AlphaFoldDB" id="A0A7S4SBZ5"/>
<gene>
    <name evidence="3" type="ORF">AMON00008_LOCUS47990</name>
</gene>
<dbReference type="PROSITE" id="PS50076">
    <property type="entry name" value="DNAJ_2"/>
    <property type="match status" value="1"/>
</dbReference>
<dbReference type="InterPro" id="IPR036869">
    <property type="entry name" value="J_dom_sf"/>
</dbReference>
<feature type="region of interest" description="Disordered" evidence="1">
    <location>
        <begin position="111"/>
        <end position="153"/>
    </location>
</feature>
<feature type="compositionally biased region" description="Basic and acidic residues" evidence="1">
    <location>
        <begin position="132"/>
        <end position="144"/>
    </location>
</feature>
<accession>A0A7S4SBZ5</accession>
<evidence type="ECO:0000259" key="2">
    <source>
        <dbReference type="PROSITE" id="PS50076"/>
    </source>
</evidence>
<dbReference type="SMART" id="SM00271">
    <property type="entry name" value="DnaJ"/>
    <property type="match status" value="1"/>
</dbReference>
<proteinExistence type="predicted"/>
<feature type="region of interest" description="Disordered" evidence="1">
    <location>
        <begin position="228"/>
        <end position="290"/>
    </location>
</feature>
<dbReference type="GO" id="GO:0005634">
    <property type="term" value="C:nucleus"/>
    <property type="evidence" value="ECO:0007669"/>
    <property type="project" value="TreeGrafter"/>
</dbReference>
<feature type="domain" description="J" evidence="2">
    <location>
        <begin position="56"/>
        <end position="121"/>
    </location>
</feature>
<dbReference type="Gene3D" id="1.10.287.110">
    <property type="entry name" value="DnaJ domain"/>
    <property type="match status" value="1"/>
</dbReference>
<dbReference type="PANTHER" id="PTHR15606:SF4">
    <property type="entry name" value="DNAJ HOMOLOG SUBFAMILY C MEMBER 8"/>
    <property type="match status" value="1"/>
</dbReference>
<dbReference type="SUPFAM" id="SSF46565">
    <property type="entry name" value="Chaperone J-domain"/>
    <property type="match status" value="1"/>
</dbReference>
<dbReference type="EMBL" id="HBNR01067866">
    <property type="protein sequence ID" value="CAE4640891.1"/>
    <property type="molecule type" value="Transcribed_RNA"/>
</dbReference>
<organism evidence="3">
    <name type="scientific">Alexandrium monilatum</name>
    <dbReference type="NCBI Taxonomy" id="311494"/>
    <lineage>
        <taxon>Eukaryota</taxon>
        <taxon>Sar</taxon>
        <taxon>Alveolata</taxon>
        <taxon>Dinophyceae</taxon>
        <taxon>Gonyaulacales</taxon>
        <taxon>Pyrocystaceae</taxon>
        <taxon>Alexandrium</taxon>
    </lineage>
</organism>
<dbReference type="InterPro" id="IPR042858">
    <property type="entry name" value="DNAJC8"/>
</dbReference>
<dbReference type="CDD" id="cd06257">
    <property type="entry name" value="DnaJ"/>
    <property type="match status" value="1"/>
</dbReference>
<sequence length="290" mass="33604">MDDDGGMDALFSTFMNEVSSMKSTKMKKIEERAGSPEEIIERLTATRYDPKQGYGSAYQMLQVSPEASDSEITKQYRKLSVLIHPDKCKLEKASEAFQVLVKAYNDTKDPNYQDKYKDVIGHAKDRVKKKREKENADRAKRGEDPLDMEGNEFDQEVLRECERMTTETTEAATYSNSVMEANMKRHEQMMKEAKAKRREEDAEKRKFEKNRDKRAAGWQVFLDRCESKKFKSQSWSKVGQVGAADVHHRREERKESDGKAQIDREDKKILKSDTQAGATGVDRSYRQAWR</sequence>
<dbReference type="InterPro" id="IPR001623">
    <property type="entry name" value="DnaJ_domain"/>
</dbReference>
<feature type="compositionally biased region" description="Basic and acidic residues" evidence="1">
    <location>
        <begin position="111"/>
        <end position="124"/>
    </location>
</feature>
<dbReference type="Pfam" id="PF00226">
    <property type="entry name" value="DnaJ"/>
    <property type="match status" value="1"/>
</dbReference>